<feature type="region of interest" description="Disordered" evidence="1">
    <location>
        <begin position="467"/>
        <end position="487"/>
    </location>
</feature>
<accession>A0A8H3PDF7</accession>
<evidence type="ECO:0000313" key="2">
    <source>
        <dbReference type="EMBL" id="CAF9938911.1"/>
    </source>
</evidence>
<evidence type="ECO:0000313" key="3">
    <source>
        <dbReference type="Proteomes" id="UP000664534"/>
    </source>
</evidence>
<dbReference type="Proteomes" id="UP000664534">
    <property type="component" value="Unassembled WGS sequence"/>
</dbReference>
<feature type="compositionally biased region" description="Basic and acidic residues" evidence="1">
    <location>
        <begin position="478"/>
        <end position="487"/>
    </location>
</feature>
<feature type="compositionally biased region" description="Basic and acidic residues" evidence="1">
    <location>
        <begin position="258"/>
        <end position="275"/>
    </location>
</feature>
<keyword evidence="3" id="KW-1185">Reference proteome</keyword>
<dbReference type="EMBL" id="CAJPDT010000113">
    <property type="protein sequence ID" value="CAF9938911.1"/>
    <property type="molecule type" value="Genomic_DNA"/>
</dbReference>
<proteinExistence type="predicted"/>
<feature type="region of interest" description="Disordered" evidence="1">
    <location>
        <begin position="254"/>
        <end position="314"/>
    </location>
</feature>
<gene>
    <name evidence="2" type="ORF">IMSHALPRED_001133</name>
</gene>
<sequence length="1369" mass="159457">MTPQCTALVVSDETRCTDEATSLNGLFCYYHSRQCQGLYAGYKRRNARLDALDASPPAYLAKSSIALANEKFEDVESEEILQELYDHLLLKNALFERVIRARRLHHSRFFSLSLDYGHQRYLDDLSNRKFIVVRAIERLERRTAEVLYKKHKWFSWVRQVQDLEETQRESEKKIVKKEAALFKRHVKDRQLRMRDLRAREDAKRSEAFLEEAYKERMSEEEEDAHWDPIEDVMEDERGNYVDLIKHILLMTEDISGDQETKDPERAPNGDAEARPSIESNAPKSSKKAKKSKQKALTNGSDRPLPDKVAHDTASQVRRRLKEGVKLSYSGGMHVAGTIDNPFELKDKTAPFPDEEIDQLLRDMAEVKHLLFCRLLLAHATVLPAAIKADSVEEFLNNKEVTDTDLRDLAIRMDNPGLQEIRDACADLGRGEEEDDDDDSGCVEEDDHDMDKVVAKMKMARLSEDTERFRQKKIRQNRKVPESWAPEREKQAQHHELLQQRFEDQSNPEDKGKTWIDFGVVDDEGKFNSKKMRVKICGRYIYNYPSEKAISRGGWLQFCLIAKDSDLHDAIKLCRHWDEFFDLNILANFQYFPAANWLRWKGDRLRQQLLQLGFIPYFQFENASEMVVNHQSGSSRGQFRRAHAISEVRNYMCANIKRNDPATRRFLQYLAMQTSKVLVLIRDAKTGKILSSPPDDELWLNREKSGMGRASKNEWNVRAFVGKKFFEKAEMAREWHFGFNDYYDVYIWDLEPGEHFVNIYNTVQETLIKALRFCTPRDLYNPAESILRTVTRDLVTRRARDIKPGEQVDSIWDTIQKGRTSSWNVFKTQEPTEYQEPDLSKFYNEADVLEDAILFPEQAPSGTVGGLFHGHETSMQDFMSKGPDWARFIKDLDTDEEDEGSDAETEYVLEDESHDEESDGDDSDEAVDKRLVKGTCSHGSDHSSWEDIDNEAGPSKKRMKMIPFLTEEEEQDLALMKKWKPPKSYGEDVEKAFYTFLDREKSKGNSSCSTEPDPSDIEAAFKRSWHEADLEPSAEERYRETAIIVEQMAKFDEEKHKFRYIRDLHFLKVHPHRHRRMIPDMLQARGMMALFFPSSFFESEFGILHKDSLIVNQSERAKMLPNRRTHASNKYTDKKLFEEWDAHWKQSRHRDDYPLEWDVVSRPVIAKLYKTGVIQNSYASSTPGRAMAAKEPGRDARDFYIDLRVLTDNMKMKSFLELPPSLDHVLTTARKFAKDHDNARFAALRLWSAPHFYPLMVGLENRLGTEFTDGLGRAWEFCFVPKDMPGSEYSIHHASRLRITPFKHFFKDKVLVMRDLFLVMGEDEADLQKYAVATTFAIQTDPWRLEVDLWRSFVNVDIGFLEGLQRQWLD</sequence>
<protein>
    <submittedName>
        <fullName evidence="2">Uncharacterized protein</fullName>
    </submittedName>
</protein>
<feature type="compositionally biased region" description="Acidic residues" evidence="1">
    <location>
        <begin position="892"/>
        <end position="924"/>
    </location>
</feature>
<evidence type="ECO:0000256" key="1">
    <source>
        <dbReference type="SAM" id="MobiDB-lite"/>
    </source>
</evidence>
<dbReference type="OrthoDB" id="5326588at2759"/>
<organism evidence="2 3">
    <name type="scientific">Imshaugia aleurites</name>
    <dbReference type="NCBI Taxonomy" id="172621"/>
    <lineage>
        <taxon>Eukaryota</taxon>
        <taxon>Fungi</taxon>
        <taxon>Dikarya</taxon>
        <taxon>Ascomycota</taxon>
        <taxon>Pezizomycotina</taxon>
        <taxon>Lecanoromycetes</taxon>
        <taxon>OSLEUM clade</taxon>
        <taxon>Lecanoromycetidae</taxon>
        <taxon>Lecanorales</taxon>
        <taxon>Lecanorineae</taxon>
        <taxon>Parmeliaceae</taxon>
        <taxon>Imshaugia</taxon>
    </lineage>
</organism>
<reference evidence="2" key="1">
    <citation type="submission" date="2021-03" db="EMBL/GenBank/DDBJ databases">
        <authorList>
            <person name="Tagirdzhanova G."/>
        </authorList>
    </citation>
    <scope>NUCLEOTIDE SEQUENCE</scope>
</reference>
<feature type="region of interest" description="Disordered" evidence="1">
    <location>
        <begin position="892"/>
        <end position="955"/>
    </location>
</feature>
<comment type="caution">
    <text evidence="2">The sequence shown here is derived from an EMBL/GenBank/DDBJ whole genome shotgun (WGS) entry which is preliminary data.</text>
</comment>
<feature type="compositionally biased region" description="Basic residues" evidence="1">
    <location>
        <begin position="284"/>
        <end position="293"/>
    </location>
</feature>
<name>A0A8H3PDF7_9LECA</name>